<dbReference type="GO" id="GO:0043190">
    <property type="term" value="C:ATP-binding cassette (ABC) transporter complex"/>
    <property type="evidence" value="ECO:0007669"/>
    <property type="project" value="InterPro"/>
</dbReference>
<keyword evidence="6 8" id="KW-1133">Transmembrane helix</keyword>
<dbReference type="PROSITE" id="PS50928">
    <property type="entry name" value="ABC_TM1"/>
    <property type="match status" value="1"/>
</dbReference>
<dbReference type="InterPro" id="IPR010065">
    <property type="entry name" value="AA_ABC_transptr_permease_3TM"/>
</dbReference>
<dbReference type="EMBL" id="NXLR01000005">
    <property type="protein sequence ID" value="RDU60184.1"/>
    <property type="molecule type" value="Genomic_DNA"/>
</dbReference>
<evidence type="ECO:0000256" key="1">
    <source>
        <dbReference type="ARBA" id="ARBA00004429"/>
    </source>
</evidence>
<dbReference type="RefSeq" id="WP_104699844.1">
    <property type="nucleotide sequence ID" value="NZ_FZPP01000015.1"/>
</dbReference>
<dbReference type="InterPro" id="IPR043429">
    <property type="entry name" value="ArtM/GltK/GlnP/TcyL/YhdX-like"/>
</dbReference>
<keyword evidence="11" id="KW-1185">Reference proteome</keyword>
<evidence type="ECO:0000256" key="2">
    <source>
        <dbReference type="ARBA" id="ARBA00010072"/>
    </source>
</evidence>
<proteinExistence type="inferred from homology"/>
<evidence type="ECO:0000256" key="6">
    <source>
        <dbReference type="ARBA" id="ARBA00022989"/>
    </source>
</evidence>
<gene>
    <name evidence="10" type="ORF">CQA63_04330</name>
</gene>
<comment type="similarity">
    <text evidence="2">Belongs to the binding-protein-dependent transport system permease family. HisMQ subfamily.</text>
</comment>
<dbReference type="CDD" id="cd06261">
    <property type="entry name" value="TM_PBP2"/>
    <property type="match status" value="1"/>
</dbReference>
<dbReference type="InterPro" id="IPR035906">
    <property type="entry name" value="MetI-like_sf"/>
</dbReference>
<keyword evidence="5 8" id="KW-0812">Transmembrane</keyword>
<evidence type="ECO:0000256" key="4">
    <source>
        <dbReference type="ARBA" id="ARBA00022475"/>
    </source>
</evidence>
<keyword evidence="4" id="KW-1003">Cell membrane</keyword>
<evidence type="ECO:0000259" key="9">
    <source>
        <dbReference type="PROSITE" id="PS50928"/>
    </source>
</evidence>
<feature type="transmembrane region" description="Helical" evidence="8">
    <location>
        <begin position="82"/>
        <end position="100"/>
    </location>
</feature>
<dbReference type="SUPFAM" id="SSF161098">
    <property type="entry name" value="MetI-like"/>
    <property type="match status" value="1"/>
</dbReference>
<dbReference type="Pfam" id="PF00528">
    <property type="entry name" value="BPD_transp_1"/>
    <property type="match status" value="1"/>
</dbReference>
<accession>A0A3D8I610</accession>
<name>A0A3D8I610_9HELI</name>
<organism evidence="10 11">
    <name type="scientific">Helicobacter marmotae</name>
    <dbReference type="NCBI Taxonomy" id="152490"/>
    <lineage>
        <taxon>Bacteria</taxon>
        <taxon>Pseudomonadati</taxon>
        <taxon>Campylobacterota</taxon>
        <taxon>Epsilonproteobacteria</taxon>
        <taxon>Campylobacterales</taxon>
        <taxon>Helicobacteraceae</taxon>
        <taxon>Helicobacter</taxon>
    </lineage>
</organism>
<dbReference type="PANTHER" id="PTHR30614:SF36">
    <property type="entry name" value="ABC TRANSPORTER MEMBRANE-SPANNING PERMEASE-GLUTAMINE TRANSPORT"/>
    <property type="match status" value="1"/>
</dbReference>
<comment type="caution">
    <text evidence="10">The sequence shown here is derived from an EMBL/GenBank/DDBJ whole genome shotgun (WGS) entry which is preliminary data.</text>
</comment>
<evidence type="ECO:0000256" key="5">
    <source>
        <dbReference type="ARBA" id="ARBA00022692"/>
    </source>
</evidence>
<dbReference type="Gene3D" id="1.10.3720.10">
    <property type="entry name" value="MetI-like"/>
    <property type="match status" value="1"/>
</dbReference>
<dbReference type="GO" id="GO:0022857">
    <property type="term" value="F:transmembrane transporter activity"/>
    <property type="evidence" value="ECO:0007669"/>
    <property type="project" value="InterPro"/>
</dbReference>
<feature type="transmembrane region" description="Helical" evidence="8">
    <location>
        <begin position="55"/>
        <end position="76"/>
    </location>
</feature>
<evidence type="ECO:0000256" key="7">
    <source>
        <dbReference type="ARBA" id="ARBA00023136"/>
    </source>
</evidence>
<comment type="subcellular location">
    <subcellularLocation>
        <location evidence="1">Cell inner membrane</location>
        <topology evidence="1">Multi-pass membrane protein</topology>
    </subcellularLocation>
    <subcellularLocation>
        <location evidence="8">Cell membrane</location>
        <topology evidence="8">Multi-pass membrane protein</topology>
    </subcellularLocation>
</comment>
<evidence type="ECO:0000313" key="11">
    <source>
        <dbReference type="Proteomes" id="UP000256599"/>
    </source>
</evidence>
<reference evidence="10 11" key="1">
    <citation type="submission" date="2018-04" db="EMBL/GenBank/DDBJ databases">
        <title>Novel Campyloabacter and Helicobacter Species and Strains.</title>
        <authorList>
            <person name="Mannion A.J."/>
            <person name="Shen Z."/>
            <person name="Fox J.G."/>
        </authorList>
    </citation>
    <scope>NUCLEOTIDE SEQUENCE [LARGE SCALE GENOMIC DNA]</scope>
    <source>
        <strain evidence="10 11">MIT 98-6070</strain>
    </source>
</reference>
<feature type="transmembrane region" description="Helical" evidence="8">
    <location>
        <begin position="20"/>
        <end position="43"/>
    </location>
</feature>
<dbReference type="OrthoDB" id="92598at2"/>
<feature type="domain" description="ABC transmembrane type-1" evidence="9">
    <location>
        <begin position="17"/>
        <end position="210"/>
    </location>
</feature>
<dbReference type="PANTHER" id="PTHR30614">
    <property type="entry name" value="MEMBRANE COMPONENT OF AMINO ACID ABC TRANSPORTER"/>
    <property type="match status" value="1"/>
</dbReference>
<keyword evidence="7 8" id="KW-0472">Membrane</keyword>
<dbReference type="NCBIfam" id="TIGR01726">
    <property type="entry name" value="HEQRo_perm_3TM"/>
    <property type="match status" value="1"/>
</dbReference>
<evidence type="ECO:0000313" key="10">
    <source>
        <dbReference type="EMBL" id="RDU60184.1"/>
    </source>
</evidence>
<evidence type="ECO:0000256" key="3">
    <source>
        <dbReference type="ARBA" id="ARBA00022448"/>
    </source>
</evidence>
<feature type="transmembrane region" description="Helical" evidence="8">
    <location>
        <begin position="189"/>
        <end position="209"/>
    </location>
</feature>
<dbReference type="InterPro" id="IPR000515">
    <property type="entry name" value="MetI-like"/>
</dbReference>
<sequence length="219" mass="24411">MEIFFVGSNALRLAQGVLLTLQIACVSLVFSIFGGLLLGYMMSLKHFFVWTLCRFYLECMRIIPILAWLFIVFFGLAQAFDINLSAITSAIVVFSLWGVAEMGDLVRGAITSLPAHQTQSAKALGLNGVQITIYIILPQALKQLLPPTISLFTRMIKTTSLVALLGVVDLLKVGQQIIELNKSNPHASFWVYGGIFCTYFLLCYPLSYISKILEKKYQQ</sequence>
<dbReference type="AlphaFoldDB" id="A0A3D8I610"/>
<keyword evidence="3 8" id="KW-0813">Transport</keyword>
<dbReference type="Proteomes" id="UP000256599">
    <property type="component" value="Unassembled WGS sequence"/>
</dbReference>
<evidence type="ECO:0000256" key="8">
    <source>
        <dbReference type="RuleBase" id="RU363032"/>
    </source>
</evidence>
<protein>
    <submittedName>
        <fullName evidence="10">Amino acid ABC transporter permease</fullName>
    </submittedName>
</protein>
<dbReference type="GO" id="GO:0006865">
    <property type="term" value="P:amino acid transport"/>
    <property type="evidence" value="ECO:0007669"/>
    <property type="project" value="TreeGrafter"/>
</dbReference>